<protein>
    <submittedName>
        <fullName evidence="1">Uncharacterized protein</fullName>
    </submittedName>
</protein>
<proteinExistence type="predicted"/>
<name>A0ACC0YH45_9ROSI</name>
<accession>A0ACC0YH45</accession>
<reference evidence="2" key="1">
    <citation type="journal article" date="2023" name="G3 (Bethesda)">
        <title>Genome assembly and association tests identify interacting loci associated with vigor, precocity, and sex in interspecific pistachio rootstocks.</title>
        <authorList>
            <person name="Palmer W."/>
            <person name="Jacygrad E."/>
            <person name="Sagayaradj S."/>
            <person name="Cavanaugh K."/>
            <person name="Han R."/>
            <person name="Bertier L."/>
            <person name="Beede B."/>
            <person name="Kafkas S."/>
            <person name="Golino D."/>
            <person name="Preece J."/>
            <person name="Michelmore R."/>
        </authorList>
    </citation>
    <scope>NUCLEOTIDE SEQUENCE [LARGE SCALE GENOMIC DNA]</scope>
</reference>
<keyword evidence="2" id="KW-1185">Reference proteome</keyword>
<gene>
    <name evidence="1" type="ORF">Pint_23117</name>
</gene>
<sequence>MARATTLSSPCVIARPPSKLRHSSLPPPLNLPFHNYHKILRLSIICHGQLDGSAVGEAHDIDDEAIFDDLMVDDDITSDDEDDTESSVDLLIRFLQTMFKKLSKRAKKASLSILPTGISSQLV</sequence>
<organism evidence="1 2">
    <name type="scientific">Pistacia integerrima</name>
    <dbReference type="NCBI Taxonomy" id="434235"/>
    <lineage>
        <taxon>Eukaryota</taxon>
        <taxon>Viridiplantae</taxon>
        <taxon>Streptophyta</taxon>
        <taxon>Embryophyta</taxon>
        <taxon>Tracheophyta</taxon>
        <taxon>Spermatophyta</taxon>
        <taxon>Magnoliopsida</taxon>
        <taxon>eudicotyledons</taxon>
        <taxon>Gunneridae</taxon>
        <taxon>Pentapetalae</taxon>
        <taxon>rosids</taxon>
        <taxon>malvids</taxon>
        <taxon>Sapindales</taxon>
        <taxon>Anacardiaceae</taxon>
        <taxon>Pistacia</taxon>
    </lineage>
</organism>
<evidence type="ECO:0000313" key="2">
    <source>
        <dbReference type="Proteomes" id="UP001163603"/>
    </source>
</evidence>
<dbReference type="Proteomes" id="UP001163603">
    <property type="component" value="Chromosome 6"/>
</dbReference>
<comment type="caution">
    <text evidence="1">The sequence shown here is derived from an EMBL/GenBank/DDBJ whole genome shotgun (WGS) entry which is preliminary data.</text>
</comment>
<evidence type="ECO:0000313" key="1">
    <source>
        <dbReference type="EMBL" id="KAJ0037282.1"/>
    </source>
</evidence>
<dbReference type="EMBL" id="CM047741">
    <property type="protein sequence ID" value="KAJ0037282.1"/>
    <property type="molecule type" value="Genomic_DNA"/>
</dbReference>